<proteinExistence type="predicted"/>
<dbReference type="Proteomes" id="UP000322000">
    <property type="component" value="Chromosome 19"/>
</dbReference>
<dbReference type="GeneID" id="113503525"/>
<evidence type="ECO:0000313" key="3">
    <source>
        <dbReference type="RefSeq" id="XP_026741351.1"/>
    </source>
</evidence>
<dbReference type="PRINTS" id="PR00081">
    <property type="entry name" value="GDHRDH"/>
</dbReference>
<organism evidence="2 3">
    <name type="scientific">Trichoplusia ni</name>
    <name type="common">Cabbage looper</name>
    <dbReference type="NCBI Taxonomy" id="7111"/>
    <lineage>
        <taxon>Eukaryota</taxon>
        <taxon>Metazoa</taxon>
        <taxon>Ecdysozoa</taxon>
        <taxon>Arthropoda</taxon>
        <taxon>Hexapoda</taxon>
        <taxon>Insecta</taxon>
        <taxon>Pterygota</taxon>
        <taxon>Neoptera</taxon>
        <taxon>Endopterygota</taxon>
        <taxon>Lepidoptera</taxon>
        <taxon>Glossata</taxon>
        <taxon>Ditrysia</taxon>
        <taxon>Noctuoidea</taxon>
        <taxon>Noctuidae</taxon>
        <taxon>Plusiinae</taxon>
        <taxon>Trichoplusia</taxon>
    </lineage>
</organism>
<name>A0A7E5WMI7_TRINI</name>
<dbReference type="AlphaFoldDB" id="A0A7E5WMI7"/>
<dbReference type="RefSeq" id="XP_026741351.1">
    <property type="nucleotide sequence ID" value="XM_026885550.1"/>
</dbReference>
<dbReference type="Gene3D" id="3.40.50.720">
    <property type="entry name" value="NAD(P)-binding Rossmann-like Domain"/>
    <property type="match status" value="1"/>
</dbReference>
<keyword evidence="1" id="KW-0560">Oxidoreductase</keyword>
<dbReference type="OrthoDB" id="191139at2759"/>
<evidence type="ECO:0000256" key="1">
    <source>
        <dbReference type="ARBA" id="ARBA00023002"/>
    </source>
</evidence>
<dbReference type="InterPro" id="IPR002347">
    <property type="entry name" value="SDR_fam"/>
</dbReference>
<dbReference type="PANTHER" id="PTHR43157">
    <property type="entry name" value="PHOSPHATIDYLINOSITOL-GLYCAN BIOSYNTHESIS CLASS F PROTEIN-RELATED"/>
    <property type="match status" value="1"/>
</dbReference>
<evidence type="ECO:0000313" key="2">
    <source>
        <dbReference type="Proteomes" id="UP000322000"/>
    </source>
</evidence>
<dbReference type="InParanoid" id="A0A7E5WMI7"/>
<dbReference type="GO" id="GO:0016491">
    <property type="term" value="F:oxidoreductase activity"/>
    <property type="evidence" value="ECO:0007669"/>
    <property type="project" value="UniProtKB-KW"/>
</dbReference>
<reference evidence="3" key="1">
    <citation type="submission" date="2025-08" db="UniProtKB">
        <authorList>
            <consortium name="RefSeq"/>
        </authorList>
    </citation>
    <scope>IDENTIFICATION</scope>
</reference>
<accession>A0A7E5WMI7</accession>
<protein>
    <submittedName>
        <fullName evidence="3">Retinol dehydrogenase 11-like</fullName>
    </submittedName>
</protein>
<dbReference type="InterPro" id="IPR036291">
    <property type="entry name" value="NAD(P)-bd_dom_sf"/>
</dbReference>
<dbReference type="Pfam" id="PF00106">
    <property type="entry name" value="adh_short"/>
    <property type="match status" value="1"/>
</dbReference>
<keyword evidence="2" id="KW-1185">Reference proteome</keyword>
<sequence length="293" mass="32371">MCETKERLDGKVAIVTGGSSGMGFEAAKDLAYRGARVVIASRNETKLKIARDQIIEETGNQFVAYKSLDLGSLKSVRRFANEINSGDKVNILINNAGAVALPDVKTADDLNLTMQVNFFGTFLLTYLLLPKLKLSAPSRIINGVAASMYVGDIDFDHWNDVGHYNVISGLASSKLAVALFNAELNRKLKNTGVTAITYDPFVVRDTNILTNVPGIVQNVSQFFINMIGQKKEDVGKQIAYLAAASELEGVSGKHFKFCHEFFNHWSVNDEQLTKKLWEEAKKAVKISDDEDWE</sequence>
<dbReference type="KEGG" id="tnl:113503525"/>
<gene>
    <name evidence="3" type="primary">LOC113503525</name>
</gene>
<dbReference type="SUPFAM" id="SSF51735">
    <property type="entry name" value="NAD(P)-binding Rossmann-fold domains"/>
    <property type="match status" value="1"/>
</dbReference>
<dbReference type="PANTHER" id="PTHR43157:SF31">
    <property type="entry name" value="PHOSPHATIDYLINOSITOL-GLYCAN BIOSYNTHESIS CLASS F PROTEIN"/>
    <property type="match status" value="1"/>
</dbReference>